<name>A0A250J634_9BACT</name>
<gene>
    <name evidence="2" type="ORF">CYFUS_004081</name>
</gene>
<dbReference type="InterPro" id="IPR011754">
    <property type="entry name" value="Mxa_paralog_2268"/>
</dbReference>
<dbReference type="AlphaFoldDB" id="A0A250J634"/>
<protein>
    <recommendedName>
        <fullName evidence="4">DUF2381 family protein</fullName>
    </recommendedName>
</protein>
<dbReference type="RefSeq" id="WP_095986794.1">
    <property type="nucleotide sequence ID" value="NZ_CP022098.1"/>
</dbReference>
<evidence type="ECO:0000256" key="1">
    <source>
        <dbReference type="SAM" id="SignalP"/>
    </source>
</evidence>
<proteinExistence type="predicted"/>
<dbReference type="Pfam" id="PF09544">
    <property type="entry name" value="DUF2381"/>
    <property type="match status" value="1"/>
</dbReference>
<reference evidence="2 3" key="1">
    <citation type="submission" date="2017-06" db="EMBL/GenBank/DDBJ databases">
        <title>Sequencing and comparative analysis of myxobacterial genomes.</title>
        <authorList>
            <person name="Rupp O."/>
            <person name="Goesmann A."/>
            <person name="Sogaard-Andersen L."/>
        </authorList>
    </citation>
    <scope>NUCLEOTIDE SEQUENCE [LARGE SCALE GENOMIC DNA]</scope>
    <source>
        <strain evidence="2 3">DSM 52655</strain>
    </source>
</reference>
<dbReference type="Proteomes" id="UP000217257">
    <property type="component" value="Chromosome"/>
</dbReference>
<feature type="chain" id="PRO_5012535452" description="DUF2381 family protein" evidence="1">
    <location>
        <begin position="25"/>
        <end position="308"/>
    </location>
</feature>
<dbReference type="EMBL" id="CP022098">
    <property type="protein sequence ID" value="ATB38646.1"/>
    <property type="molecule type" value="Genomic_DNA"/>
</dbReference>
<sequence length="308" mass="34815">MERSFRGFMYVLFCLLVLLSQVGAAQDVPVRQRSVYLTKSPKDEVTEVFVAVQNVTTLRFERPCDPAQTKLLGWEARFEPPLVGGKSVVLVPFQKLAPDDRFMLLVTFVDGTSLPFIVRAGERGVDGQVNVFAESESPAAIRSRLEEMQEENRSLHAKVRRYHEEETSVNHALAALLAANRVELTPFKLWRKWRLNENGIKAEVVIFDDDELKRVAVVFTLQNLDEQKPWALQEASLTSLLTSEEKPFALRMSSAVISPGKTGRIAIVTDADSLFSNKGRDQLVLEIFRDGGLRQACVYMEPAPRHRR</sequence>
<evidence type="ECO:0000313" key="2">
    <source>
        <dbReference type="EMBL" id="ATB38646.1"/>
    </source>
</evidence>
<organism evidence="2 3">
    <name type="scientific">Cystobacter fuscus</name>
    <dbReference type="NCBI Taxonomy" id="43"/>
    <lineage>
        <taxon>Bacteria</taxon>
        <taxon>Pseudomonadati</taxon>
        <taxon>Myxococcota</taxon>
        <taxon>Myxococcia</taxon>
        <taxon>Myxococcales</taxon>
        <taxon>Cystobacterineae</taxon>
        <taxon>Archangiaceae</taxon>
        <taxon>Cystobacter</taxon>
    </lineage>
</organism>
<keyword evidence="1" id="KW-0732">Signal</keyword>
<evidence type="ECO:0008006" key="4">
    <source>
        <dbReference type="Google" id="ProtNLM"/>
    </source>
</evidence>
<accession>A0A250J634</accession>
<feature type="signal peptide" evidence="1">
    <location>
        <begin position="1"/>
        <end position="24"/>
    </location>
</feature>
<dbReference type="KEGG" id="cfus:CYFUS_004081"/>
<evidence type="ECO:0000313" key="3">
    <source>
        <dbReference type="Proteomes" id="UP000217257"/>
    </source>
</evidence>